<dbReference type="InterPro" id="IPR011044">
    <property type="entry name" value="Quino_amine_DH_bsu"/>
</dbReference>
<dbReference type="EMBL" id="CACVKT020004442">
    <property type="protein sequence ID" value="CAC5390051.1"/>
    <property type="molecule type" value="Genomic_DNA"/>
</dbReference>
<name>A0A6J8C3D8_MYTCO</name>
<accession>A0A6J8C3D8</accession>
<dbReference type="OrthoDB" id="6139572at2759"/>
<evidence type="ECO:0000313" key="3">
    <source>
        <dbReference type="Proteomes" id="UP000507470"/>
    </source>
</evidence>
<keyword evidence="1" id="KW-0732">Signal</keyword>
<gene>
    <name evidence="2" type="ORF">MCOR_25173</name>
</gene>
<protein>
    <submittedName>
        <fullName evidence="2">Uncharacterized protein</fullName>
    </submittedName>
</protein>
<feature type="signal peptide" evidence="1">
    <location>
        <begin position="1"/>
        <end position="17"/>
    </location>
</feature>
<keyword evidence="3" id="KW-1185">Reference proteome</keyword>
<evidence type="ECO:0000256" key="1">
    <source>
        <dbReference type="SAM" id="SignalP"/>
    </source>
</evidence>
<sequence>MYYNFILVLSFVKYGAAAPTFTQGQVVATVTSHHIEEASGIAASRTHPGVLYTHNDHGDGPDIYAIDSVTGHRISTITVNGAHNSDWEDIAYGPCDAGYCLYVGDTGDSGAKNNIYMIREPASVHSNQHVDVYKQLHFSWSESDCETLLVDPRGEVYIISKVKNQAAKAAHVPSSAWNSGTTVALTNTVSLTFHTANNDPTGGDLSPNGQELLLVSHHKMFYWNVPNGDVLTALQTDPIEVPYHDEPQGEAVCWDANGQGYFTLSEGKNQPLYYYGRS</sequence>
<dbReference type="SUPFAM" id="SSF50969">
    <property type="entry name" value="YVTN repeat-like/Quinoprotein amine dehydrogenase"/>
    <property type="match status" value="1"/>
</dbReference>
<dbReference type="Proteomes" id="UP000507470">
    <property type="component" value="Unassembled WGS sequence"/>
</dbReference>
<evidence type="ECO:0000313" key="2">
    <source>
        <dbReference type="EMBL" id="CAC5390051.1"/>
    </source>
</evidence>
<feature type="chain" id="PRO_5026931212" evidence="1">
    <location>
        <begin position="18"/>
        <end position="278"/>
    </location>
</feature>
<proteinExistence type="predicted"/>
<organism evidence="2 3">
    <name type="scientific">Mytilus coruscus</name>
    <name type="common">Sea mussel</name>
    <dbReference type="NCBI Taxonomy" id="42192"/>
    <lineage>
        <taxon>Eukaryota</taxon>
        <taxon>Metazoa</taxon>
        <taxon>Spiralia</taxon>
        <taxon>Lophotrochozoa</taxon>
        <taxon>Mollusca</taxon>
        <taxon>Bivalvia</taxon>
        <taxon>Autobranchia</taxon>
        <taxon>Pteriomorphia</taxon>
        <taxon>Mytilida</taxon>
        <taxon>Mytiloidea</taxon>
        <taxon>Mytilidae</taxon>
        <taxon>Mytilinae</taxon>
        <taxon>Mytilus</taxon>
    </lineage>
</organism>
<reference evidence="2 3" key="1">
    <citation type="submission" date="2020-06" db="EMBL/GenBank/DDBJ databases">
        <authorList>
            <person name="Li R."/>
            <person name="Bekaert M."/>
        </authorList>
    </citation>
    <scope>NUCLEOTIDE SEQUENCE [LARGE SCALE GENOMIC DNA]</scope>
    <source>
        <strain evidence="3">wild</strain>
    </source>
</reference>
<dbReference type="AlphaFoldDB" id="A0A6J8C3D8"/>